<evidence type="ECO:0000313" key="3">
    <source>
        <dbReference type="Proteomes" id="UP000652761"/>
    </source>
</evidence>
<dbReference type="AlphaFoldDB" id="A0A843TXA0"/>
<reference evidence="2" key="1">
    <citation type="submission" date="2017-07" db="EMBL/GenBank/DDBJ databases">
        <title>Taro Niue Genome Assembly and Annotation.</title>
        <authorList>
            <person name="Atibalentja N."/>
            <person name="Keating K."/>
            <person name="Fields C.J."/>
        </authorList>
    </citation>
    <scope>NUCLEOTIDE SEQUENCE</scope>
    <source>
        <strain evidence="2">Niue_2</strain>
        <tissue evidence="2">Leaf</tissue>
    </source>
</reference>
<comment type="caution">
    <text evidence="2">The sequence shown here is derived from an EMBL/GenBank/DDBJ whole genome shotgun (WGS) entry which is preliminary data.</text>
</comment>
<proteinExistence type="predicted"/>
<evidence type="ECO:0000256" key="1">
    <source>
        <dbReference type="SAM" id="MobiDB-lite"/>
    </source>
</evidence>
<protein>
    <submittedName>
        <fullName evidence="2">Uncharacterized protein</fullName>
    </submittedName>
</protein>
<feature type="region of interest" description="Disordered" evidence="1">
    <location>
        <begin position="1"/>
        <end position="41"/>
    </location>
</feature>
<gene>
    <name evidence="2" type="ORF">Taro_009815</name>
</gene>
<evidence type="ECO:0000313" key="2">
    <source>
        <dbReference type="EMBL" id="MQL77392.1"/>
    </source>
</evidence>
<dbReference type="EMBL" id="NMUH01000347">
    <property type="protein sequence ID" value="MQL77392.1"/>
    <property type="molecule type" value="Genomic_DNA"/>
</dbReference>
<organism evidence="2 3">
    <name type="scientific">Colocasia esculenta</name>
    <name type="common">Wild taro</name>
    <name type="synonym">Arum esculentum</name>
    <dbReference type="NCBI Taxonomy" id="4460"/>
    <lineage>
        <taxon>Eukaryota</taxon>
        <taxon>Viridiplantae</taxon>
        <taxon>Streptophyta</taxon>
        <taxon>Embryophyta</taxon>
        <taxon>Tracheophyta</taxon>
        <taxon>Spermatophyta</taxon>
        <taxon>Magnoliopsida</taxon>
        <taxon>Liliopsida</taxon>
        <taxon>Araceae</taxon>
        <taxon>Aroideae</taxon>
        <taxon>Colocasieae</taxon>
        <taxon>Colocasia</taxon>
    </lineage>
</organism>
<name>A0A843TXA0_COLES</name>
<dbReference type="Proteomes" id="UP000652761">
    <property type="component" value="Unassembled WGS sequence"/>
</dbReference>
<sequence length="134" mass="14720">MFNSMDGRGKGLETSSLEEPTIGGSFGGVQDTPAGDAHGASATPDFTAFMQLFQGFVQTMMRNPGIPQQGRGAGISLIEKFKKMGPLTFIRTSQLEEVEGWLREMKKIVKAIRCAEEDKVTLATYILQDRADDW</sequence>
<accession>A0A843TXA0</accession>
<keyword evidence="3" id="KW-1185">Reference proteome</keyword>